<evidence type="ECO:0000313" key="1">
    <source>
        <dbReference type="EMBL" id="GBL78686.1"/>
    </source>
</evidence>
<proteinExistence type="predicted"/>
<dbReference type="AlphaFoldDB" id="A0A4Y2AHH5"/>
<accession>A0A4Y2AHH5</accession>
<organism evidence="1 2">
    <name type="scientific">Araneus ventricosus</name>
    <name type="common">Orbweaver spider</name>
    <name type="synonym">Epeira ventricosa</name>
    <dbReference type="NCBI Taxonomy" id="182803"/>
    <lineage>
        <taxon>Eukaryota</taxon>
        <taxon>Metazoa</taxon>
        <taxon>Ecdysozoa</taxon>
        <taxon>Arthropoda</taxon>
        <taxon>Chelicerata</taxon>
        <taxon>Arachnida</taxon>
        <taxon>Araneae</taxon>
        <taxon>Araneomorphae</taxon>
        <taxon>Entelegynae</taxon>
        <taxon>Araneoidea</taxon>
        <taxon>Araneidae</taxon>
        <taxon>Araneus</taxon>
    </lineage>
</organism>
<name>A0A4Y2AHH5_ARAVE</name>
<keyword evidence="2" id="KW-1185">Reference proteome</keyword>
<evidence type="ECO:0000313" key="2">
    <source>
        <dbReference type="Proteomes" id="UP000499080"/>
    </source>
</evidence>
<reference evidence="1 2" key="1">
    <citation type="journal article" date="2019" name="Sci. Rep.">
        <title>Orb-weaving spider Araneus ventricosus genome elucidates the spidroin gene catalogue.</title>
        <authorList>
            <person name="Kono N."/>
            <person name="Nakamura H."/>
            <person name="Ohtoshi R."/>
            <person name="Moran D.A.P."/>
            <person name="Shinohara A."/>
            <person name="Yoshida Y."/>
            <person name="Fujiwara M."/>
            <person name="Mori M."/>
            <person name="Tomita M."/>
            <person name="Arakawa K."/>
        </authorList>
    </citation>
    <scope>NUCLEOTIDE SEQUENCE [LARGE SCALE GENOMIC DNA]</scope>
</reference>
<comment type="caution">
    <text evidence="1">The sequence shown here is derived from an EMBL/GenBank/DDBJ whole genome shotgun (WGS) entry which is preliminary data.</text>
</comment>
<protein>
    <submittedName>
        <fullName evidence="1">Uncharacterized protein</fullName>
    </submittedName>
</protein>
<dbReference type="Proteomes" id="UP000499080">
    <property type="component" value="Unassembled WGS sequence"/>
</dbReference>
<sequence length="81" mass="9116">MRLGYLSEETGGISGETGPHLCFAKRKTKETFISQPYYTEKFCATAHIGLLAFDECWLRAQSEDRSHNLLSSIHIPQSCHA</sequence>
<dbReference type="EMBL" id="BGPR01000016">
    <property type="protein sequence ID" value="GBL78686.1"/>
    <property type="molecule type" value="Genomic_DNA"/>
</dbReference>
<gene>
    <name evidence="1" type="ORF">AVEN_65255_1</name>
</gene>